<sequence length="208" mass="24791">MKKINLDDYMENNFSGLKLMSPLFYNYEIGLRFEMSEEGIKEQVYSRSISLLNELCKQDDELIITIFVDSVEDNPPPEEDEVISYFYRHTNIDNKEVKIDRKTFPYRYSEPSDTDSWTFRYSLQCRTSDVDIKNLLITNANRSFDIEPSLIGNMFIINSSKNIIFFLYDYRGMDIISKSKNHLKDTFIKYNDWILDYDKDRINSIFID</sequence>
<evidence type="ECO:0000259" key="1">
    <source>
        <dbReference type="Pfam" id="PF13021"/>
    </source>
</evidence>
<dbReference type="EMBL" id="FPAA01000002">
    <property type="protein sequence ID" value="SFS45531.1"/>
    <property type="molecule type" value="Genomic_DNA"/>
</dbReference>
<protein>
    <recommendedName>
        <fullName evidence="1">DUF3885 domain-containing protein</fullName>
    </recommendedName>
</protein>
<organism evidence="2 3">
    <name type="scientific">Marininema halotolerans</name>
    <dbReference type="NCBI Taxonomy" id="1155944"/>
    <lineage>
        <taxon>Bacteria</taxon>
        <taxon>Bacillati</taxon>
        <taxon>Bacillota</taxon>
        <taxon>Bacilli</taxon>
        <taxon>Bacillales</taxon>
        <taxon>Thermoactinomycetaceae</taxon>
        <taxon>Marininema</taxon>
    </lineage>
</organism>
<feature type="domain" description="DUF3885" evidence="1">
    <location>
        <begin position="6"/>
        <end position="198"/>
    </location>
</feature>
<proteinExistence type="predicted"/>
<evidence type="ECO:0000313" key="2">
    <source>
        <dbReference type="EMBL" id="SFS45531.1"/>
    </source>
</evidence>
<evidence type="ECO:0000313" key="3">
    <source>
        <dbReference type="Proteomes" id="UP000198660"/>
    </source>
</evidence>
<dbReference type="AlphaFoldDB" id="A0A1I6PZ93"/>
<dbReference type="Proteomes" id="UP000198660">
    <property type="component" value="Unassembled WGS sequence"/>
</dbReference>
<dbReference type="InterPro" id="IPR024976">
    <property type="entry name" value="DUF3885"/>
</dbReference>
<name>A0A1I6PZ93_9BACL</name>
<accession>A0A1I6PZ93</accession>
<dbReference type="RefSeq" id="WP_176391868.1">
    <property type="nucleotide sequence ID" value="NZ_FPAA01000002.1"/>
</dbReference>
<reference evidence="3" key="1">
    <citation type="submission" date="2016-10" db="EMBL/GenBank/DDBJ databases">
        <authorList>
            <person name="Varghese N."/>
            <person name="Submissions S."/>
        </authorList>
    </citation>
    <scope>NUCLEOTIDE SEQUENCE [LARGE SCALE GENOMIC DNA]</scope>
    <source>
        <strain evidence="3">DSM 45789</strain>
    </source>
</reference>
<gene>
    <name evidence="2" type="ORF">SAMN05444972_102237</name>
</gene>
<keyword evidence="3" id="KW-1185">Reference proteome</keyword>
<dbReference type="Pfam" id="PF13021">
    <property type="entry name" value="DUF3885"/>
    <property type="match status" value="1"/>
</dbReference>